<dbReference type="EMBL" id="MCGT01000023">
    <property type="protein sequence ID" value="ORX50536.1"/>
    <property type="molecule type" value="Genomic_DNA"/>
</dbReference>
<dbReference type="OrthoDB" id="10250130at2759"/>
<protein>
    <recommendedName>
        <fullName evidence="3">Galactose oxidase</fullName>
    </recommendedName>
</protein>
<organism evidence="1 2">
    <name type="scientific">Hesseltinella vesiculosa</name>
    <dbReference type="NCBI Taxonomy" id="101127"/>
    <lineage>
        <taxon>Eukaryota</taxon>
        <taxon>Fungi</taxon>
        <taxon>Fungi incertae sedis</taxon>
        <taxon>Mucoromycota</taxon>
        <taxon>Mucoromycotina</taxon>
        <taxon>Mucoromycetes</taxon>
        <taxon>Mucorales</taxon>
        <taxon>Cunninghamellaceae</taxon>
        <taxon>Hesseltinella</taxon>
    </lineage>
</organism>
<dbReference type="SUPFAM" id="SSF50965">
    <property type="entry name" value="Galactose oxidase, central domain"/>
    <property type="match status" value="1"/>
</dbReference>
<dbReference type="STRING" id="101127.A0A1X2GCC5"/>
<reference evidence="1 2" key="1">
    <citation type="submission" date="2016-07" db="EMBL/GenBank/DDBJ databases">
        <title>Pervasive Adenine N6-methylation of Active Genes in Fungi.</title>
        <authorList>
            <consortium name="DOE Joint Genome Institute"/>
            <person name="Mondo S.J."/>
            <person name="Dannebaum R.O."/>
            <person name="Kuo R.C."/>
            <person name="Labutti K."/>
            <person name="Haridas S."/>
            <person name="Kuo A."/>
            <person name="Salamov A."/>
            <person name="Ahrendt S.R."/>
            <person name="Lipzen A."/>
            <person name="Sullivan W."/>
            <person name="Andreopoulos W.B."/>
            <person name="Clum A."/>
            <person name="Lindquist E."/>
            <person name="Daum C."/>
            <person name="Ramamoorthy G.K."/>
            <person name="Gryganskyi A."/>
            <person name="Culley D."/>
            <person name="Magnuson J.K."/>
            <person name="James T.Y."/>
            <person name="O'Malley M.A."/>
            <person name="Stajich J.E."/>
            <person name="Spatafora J.W."/>
            <person name="Visel A."/>
            <person name="Grigoriev I.V."/>
        </authorList>
    </citation>
    <scope>NUCLEOTIDE SEQUENCE [LARGE SCALE GENOMIC DNA]</scope>
    <source>
        <strain evidence="1 2">NRRL 3301</strain>
    </source>
</reference>
<accession>A0A1X2GCC5</accession>
<dbReference type="Gene3D" id="2.120.10.80">
    <property type="entry name" value="Kelch-type beta propeller"/>
    <property type="match status" value="1"/>
</dbReference>
<dbReference type="InterPro" id="IPR015915">
    <property type="entry name" value="Kelch-typ_b-propeller"/>
</dbReference>
<evidence type="ECO:0000313" key="1">
    <source>
        <dbReference type="EMBL" id="ORX50536.1"/>
    </source>
</evidence>
<name>A0A1X2GCC5_9FUNG</name>
<evidence type="ECO:0000313" key="2">
    <source>
        <dbReference type="Proteomes" id="UP000242146"/>
    </source>
</evidence>
<dbReference type="AlphaFoldDB" id="A0A1X2GCC5"/>
<gene>
    <name evidence="1" type="ORF">DM01DRAFT_1276046</name>
</gene>
<feature type="non-terminal residue" evidence="1">
    <location>
        <position position="1"/>
    </location>
</feature>
<proteinExistence type="predicted"/>
<dbReference type="Proteomes" id="UP000242146">
    <property type="component" value="Unassembled WGS sequence"/>
</dbReference>
<dbReference type="InterPro" id="IPR011043">
    <property type="entry name" value="Gal_Oxase/kelch_b-propeller"/>
</dbReference>
<evidence type="ECO:0008006" key="3">
    <source>
        <dbReference type="Google" id="ProtNLM"/>
    </source>
</evidence>
<comment type="caution">
    <text evidence="1">The sequence shown here is derived from an EMBL/GenBank/DDBJ whole genome shotgun (WGS) entry which is preliminary data.</text>
</comment>
<feature type="non-terminal residue" evidence="1">
    <location>
        <position position="64"/>
    </location>
</feature>
<sequence length="64" mass="7004">FLKSGQPIHTTGKNLAGLWRPSFVKTDNKLYVFGGGGNATHDLHVLHLADMRWETLHASSSLSS</sequence>
<keyword evidence="2" id="KW-1185">Reference proteome</keyword>